<name>A0A2T3NT90_9GAMM</name>
<proteinExistence type="predicted"/>
<dbReference type="Proteomes" id="UP000241771">
    <property type="component" value="Unassembled WGS sequence"/>
</dbReference>
<dbReference type="AlphaFoldDB" id="A0A2T3NT90"/>
<dbReference type="EMBL" id="PYMA01000006">
    <property type="protein sequence ID" value="PSW19478.1"/>
    <property type="molecule type" value="Genomic_DNA"/>
</dbReference>
<dbReference type="RefSeq" id="WP_036829058.1">
    <property type="nucleotide sequence ID" value="NZ_JGVO01001108.1"/>
</dbReference>
<gene>
    <name evidence="1" type="ORF">C9I98_11195</name>
</gene>
<keyword evidence="2" id="KW-1185">Reference proteome</keyword>
<protein>
    <submittedName>
        <fullName evidence="1">Uncharacterized protein</fullName>
    </submittedName>
</protein>
<evidence type="ECO:0000313" key="2">
    <source>
        <dbReference type="Proteomes" id="UP000241771"/>
    </source>
</evidence>
<reference evidence="1 2" key="1">
    <citation type="submission" date="2018-01" db="EMBL/GenBank/DDBJ databases">
        <title>Whole genome sequencing of Histamine producing bacteria.</title>
        <authorList>
            <person name="Butler K."/>
        </authorList>
    </citation>
    <scope>NUCLEOTIDE SEQUENCE [LARGE SCALE GENOMIC DNA]</scope>
    <source>
        <strain evidence="1 2">DSM 100436</strain>
    </source>
</reference>
<comment type="caution">
    <text evidence="1">The sequence shown here is derived from an EMBL/GenBank/DDBJ whole genome shotgun (WGS) entry which is preliminary data.</text>
</comment>
<accession>A0A2T3NT90</accession>
<evidence type="ECO:0000313" key="1">
    <source>
        <dbReference type="EMBL" id="PSW19478.1"/>
    </source>
</evidence>
<organism evidence="1 2">
    <name type="scientific">Photobacterium sanctipauli</name>
    <dbReference type="NCBI Taxonomy" id="1342794"/>
    <lineage>
        <taxon>Bacteria</taxon>
        <taxon>Pseudomonadati</taxon>
        <taxon>Pseudomonadota</taxon>
        <taxon>Gammaproteobacteria</taxon>
        <taxon>Vibrionales</taxon>
        <taxon>Vibrionaceae</taxon>
        <taxon>Photobacterium</taxon>
    </lineage>
</organism>
<sequence length="75" mass="8832">MLKGIAPFYWGNLEVTACKKVVCNEFSAYEFSAKEYRANDFRLLIHPILSSHRLRFFIVFFELFKAKGELEHANE</sequence>